<sequence length="65" mass="6654">MTEWLSSMQGLAADPEGGQRVAALRWSLANTTGNRSGRPHARSVNSASNARPGGLASSSVLEGSS</sequence>
<evidence type="ECO:0000256" key="1">
    <source>
        <dbReference type="SAM" id="MobiDB-lite"/>
    </source>
</evidence>
<feature type="compositionally biased region" description="Polar residues" evidence="1">
    <location>
        <begin position="56"/>
        <end position="65"/>
    </location>
</feature>
<dbReference type="Proteomes" id="UP000236723">
    <property type="component" value="Unassembled WGS sequence"/>
</dbReference>
<evidence type="ECO:0000313" key="3">
    <source>
        <dbReference type="Proteomes" id="UP000236723"/>
    </source>
</evidence>
<name>A0A1H6DB73_9ACTN</name>
<keyword evidence="3" id="KW-1185">Reference proteome</keyword>
<dbReference type="EMBL" id="FNVO01000014">
    <property type="protein sequence ID" value="SEG81736.1"/>
    <property type="molecule type" value="Genomic_DNA"/>
</dbReference>
<feature type="region of interest" description="Disordered" evidence="1">
    <location>
        <begin position="30"/>
        <end position="65"/>
    </location>
</feature>
<protein>
    <submittedName>
        <fullName evidence="2">Uncharacterized protein</fullName>
    </submittedName>
</protein>
<reference evidence="3" key="1">
    <citation type="submission" date="2016-10" db="EMBL/GenBank/DDBJ databases">
        <authorList>
            <person name="Varghese N."/>
            <person name="Submissions S."/>
        </authorList>
    </citation>
    <scope>NUCLEOTIDE SEQUENCE [LARGE SCALE GENOMIC DNA]</scope>
    <source>
        <strain evidence="3">DSM 43163</strain>
    </source>
</reference>
<dbReference type="RefSeq" id="WP_103941489.1">
    <property type="nucleotide sequence ID" value="NZ_FNVO01000014.1"/>
</dbReference>
<dbReference type="AlphaFoldDB" id="A0A1H6DB73"/>
<organism evidence="2 3">
    <name type="scientific">Thermomonospora echinospora</name>
    <dbReference type="NCBI Taxonomy" id="1992"/>
    <lineage>
        <taxon>Bacteria</taxon>
        <taxon>Bacillati</taxon>
        <taxon>Actinomycetota</taxon>
        <taxon>Actinomycetes</taxon>
        <taxon>Streptosporangiales</taxon>
        <taxon>Thermomonosporaceae</taxon>
        <taxon>Thermomonospora</taxon>
    </lineage>
</organism>
<proteinExistence type="predicted"/>
<gene>
    <name evidence="2" type="ORF">SAMN04489712_114131</name>
</gene>
<evidence type="ECO:0000313" key="2">
    <source>
        <dbReference type="EMBL" id="SEG81736.1"/>
    </source>
</evidence>
<accession>A0A1H6DB73</accession>